<gene>
    <name evidence="2" type="ORF">HPULCUR_001771</name>
</gene>
<evidence type="ECO:0000313" key="3">
    <source>
        <dbReference type="Proteomes" id="UP001476247"/>
    </source>
</evidence>
<evidence type="ECO:0000256" key="1">
    <source>
        <dbReference type="SAM" id="MobiDB-lite"/>
    </source>
</evidence>
<organism evidence="2 3">
    <name type="scientific">Helicostylum pulchrum</name>
    <dbReference type="NCBI Taxonomy" id="562976"/>
    <lineage>
        <taxon>Eukaryota</taxon>
        <taxon>Fungi</taxon>
        <taxon>Fungi incertae sedis</taxon>
        <taxon>Mucoromycota</taxon>
        <taxon>Mucoromycotina</taxon>
        <taxon>Mucoromycetes</taxon>
        <taxon>Mucorales</taxon>
        <taxon>Mucorineae</taxon>
        <taxon>Mucoraceae</taxon>
        <taxon>Helicostylum</taxon>
    </lineage>
</organism>
<feature type="compositionally biased region" description="Polar residues" evidence="1">
    <location>
        <begin position="43"/>
        <end position="52"/>
    </location>
</feature>
<comment type="caution">
    <text evidence="2">The sequence shown here is derived from an EMBL/GenBank/DDBJ whole genome shotgun (WGS) entry which is preliminary data.</text>
</comment>
<feature type="compositionally biased region" description="Basic and acidic residues" evidence="1">
    <location>
        <begin position="82"/>
        <end position="97"/>
    </location>
</feature>
<keyword evidence="3" id="KW-1185">Reference proteome</keyword>
<proteinExistence type="predicted"/>
<evidence type="ECO:0000313" key="2">
    <source>
        <dbReference type="EMBL" id="GAA5796399.1"/>
    </source>
</evidence>
<feature type="compositionally biased region" description="Polar residues" evidence="1">
    <location>
        <begin position="100"/>
        <end position="110"/>
    </location>
</feature>
<sequence>MSNKSTSNNKTIPVAVNNWRGVLVGNNQRALNCPCRANKRDYSNPQKPQKNKFNGFDSSFLEPNTSSSSSGAQRKPKSNITGKDDVDVKKEKEEGRKNLKNGTKATNKSAQKPCPACKQFGHTSSRNKLCSEHTMSIAEREKALNGHKYQNVTISLKSFVREEYYDMLV</sequence>
<name>A0ABP9XNS0_9FUNG</name>
<feature type="region of interest" description="Disordered" evidence="1">
    <location>
        <begin position="35"/>
        <end position="113"/>
    </location>
</feature>
<protein>
    <submittedName>
        <fullName evidence="2">Uncharacterized protein</fullName>
    </submittedName>
</protein>
<dbReference type="EMBL" id="BAABUJ010000006">
    <property type="protein sequence ID" value="GAA5796399.1"/>
    <property type="molecule type" value="Genomic_DNA"/>
</dbReference>
<reference evidence="2 3" key="1">
    <citation type="submission" date="2024-04" db="EMBL/GenBank/DDBJ databases">
        <title>genome sequences of Mucor flavus KT1a and Helicostylum pulchrum KT1b strains isolation_sourced from the surface of a dry-aged beef.</title>
        <authorList>
            <person name="Toyotome T."/>
            <person name="Hosono M."/>
            <person name="Torimaru M."/>
            <person name="Fukuda K."/>
            <person name="Mikami N."/>
        </authorList>
    </citation>
    <scope>NUCLEOTIDE SEQUENCE [LARGE SCALE GENOMIC DNA]</scope>
    <source>
        <strain evidence="2 3">KT1b</strain>
    </source>
</reference>
<feature type="compositionally biased region" description="Polar residues" evidence="1">
    <location>
        <begin position="61"/>
        <end position="72"/>
    </location>
</feature>
<accession>A0ABP9XNS0</accession>
<dbReference type="Proteomes" id="UP001476247">
    <property type="component" value="Unassembled WGS sequence"/>
</dbReference>